<evidence type="ECO:0000259" key="10">
    <source>
        <dbReference type="PROSITE" id="PS51278"/>
    </source>
</evidence>
<dbReference type="GO" id="GO:0004066">
    <property type="term" value="F:asparagine synthase (glutamine-hydrolyzing) activity"/>
    <property type="evidence" value="ECO:0007669"/>
    <property type="project" value="UniProtKB-EC"/>
</dbReference>
<gene>
    <name evidence="11" type="ORF">AB5J58_42010</name>
</gene>
<sequence>MAAITGWTDPERDLREADATVAQLIADLTPRARGAASLWSDREAMLAHRADPTSPRGAGLAELRDNDRTVAVAVLDGYLQNTEELAGALGVDRGAGPADVLLHGYLAWGPAVAERLEGNFAFAVWDARSRRLVLGRDRIGITPLHYARAGDGTLFSSDLAALVAHPLLRAELDDEGLCALVTQIRPPGRSALRGVREVPAGCVVVLSGAKEEVRRYWTLEARPHEDDLDVTLARVRELVEDAISRDVRGTHPAVLLSGGLDSSALTGWATKLTAQPPFTFTVAFGDGASAVPDRPYSQDVARMWQTDHREVLVRPQELSDPVVLATVLAAKDYPSPFGDKNITPFLFSRRVAEHTEVALSGEGADTVFGSLGGQIKTGYELSTFPWVEKAWKWGARSGLGTRLFDPKLLAEIGAESYLNLRFREALDEVPHLPGDPQRNRLGRQYDYLTVTRMLDQAINHSERLAAAAGLQLRYPFSDHRLFTYLYNVPVEMKWYDGRGKSLLRTLAKTLVPESVLTRPKVPYPITYAPQYKAALAGRLRGLLDDSDAPVRPLIDIAAARRIAADPDLLDRGGWFGRADVEFVLNLDAWLRRLRVHPRL</sequence>
<dbReference type="CDD" id="cd00712">
    <property type="entry name" value="AsnB"/>
    <property type="match status" value="1"/>
</dbReference>
<evidence type="ECO:0000256" key="8">
    <source>
        <dbReference type="ARBA" id="ARBA00048741"/>
    </source>
</evidence>
<dbReference type="PANTHER" id="PTHR43284:SF1">
    <property type="entry name" value="ASPARAGINE SYNTHETASE"/>
    <property type="match status" value="1"/>
</dbReference>
<keyword evidence="5" id="KW-0067">ATP-binding</keyword>
<keyword evidence="6" id="KW-0028">Amino-acid biosynthesis</keyword>
<dbReference type="Gene3D" id="3.60.20.10">
    <property type="entry name" value="Glutamine Phosphoribosylpyrophosphate, subunit 1, domain 1"/>
    <property type="match status" value="1"/>
</dbReference>
<keyword evidence="4" id="KW-0547">Nucleotide-binding</keyword>
<reference evidence="11" key="1">
    <citation type="submission" date="2024-07" db="EMBL/GenBank/DDBJ databases">
        <authorList>
            <person name="Yu S.T."/>
        </authorList>
    </citation>
    <scope>NUCLEOTIDE SEQUENCE</scope>
    <source>
        <strain evidence="11">R08</strain>
    </source>
</reference>
<evidence type="ECO:0000256" key="7">
    <source>
        <dbReference type="ARBA" id="ARBA00022962"/>
    </source>
</evidence>
<dbReference type="PROSITE" id="PS51278">
    <property type="entry name" value="GATASE_TYPE_2"/>
    <property type="match status" value="1"/>
</dbReference>
<dbReference type="InterPro" id="IPR051786">
    <property type="entry name" value="ASN_synthetase/amidase"/>
</dbReference>
<dbReference type="EMBL" id="CP163431">
    <property type="protein sequence ID" value="XDQ06347.1"/>
    <property type="molecule type" value="Genomic_DNA"/>
</dbReference>
<comment type="similarity">
    <text evidence="2">Belongs to the asparagine synthetase family.</text>
</comment>
<dbReference type="EC" id="6.3.5.4" evidence="3"/>
<dbReference type="Gene3D" id="3.40.50.620">
    <property type="entry name" value="HUPs"/>
    <property type="match status" value="1"/>
</dbReference>
<dbReference type="InterPro" id="IPR017932">
    <property type="entry name" value="GATase_2_dom"/>
</dbReference>
<dbReference type="GO" id="GO:0005524">
    <property type="term" value="F:ATP binding"/>
    <property type="evidence" value="ECO:0007669"/>
    <property type="project" value="UniProtKB-KW"/>
</dbReference>
<proteinExistence type="inferred from homology"/>
<evidence type="ECO:0000256" key="4">
    <source>
        <dbReference type="ARBA" id="ARBA00022741"/>
    </source>
</evidence>
<keyword evidence="7" id="KW-0315">Glutamine amidotransferase</keyword>
<dbReference type="GO" id="GO:0006529">
    <property type="term" value="P:asparagine biosynthetic process"/>
    <property type="evidence" value="ECO:0007669"/>
    <property type="project" value="UniProtKB-KW"/>
</dbReference>
<dbReference type="InterPro" id="IPR014729">
    <property type="entry name" value="Rossmann-like_a/b/a_fold"/>
</dbReference>
<protein>
    <recommendedName>
        <fullName evidence="3">asparagine synthase (glutamine-hydrolyzing)</fullName>
        <ecNumber evidence="3">6.3.5.4</ecNumber>
    </recommendedName>
</protein>
<keyword evidence="6" id="KW-0061">Asparagine biosynthesis</keyword>
<comment type="catalytic activity">
    <reaction evidence="8">
        <text>L-aspartate + L-glutamine + ATP + H2O = L-asparagine + L-glutamate + AMP + diphosphate + H(+)</text>
        <dbReference type="Rhea" id="RHEA:12228"/>
        <dbReference type="ChEBI" id="CHEBI:15377"/>
        <dbReference type="ChEBI" id="CHEBI:15378"/>
        <dbReference type="ChEBI" id="CHEBI:29985"/>
        <dbReference type="ChEBI" id="CHEBI:29991"/>
        <dbReference type="ChEBI" id="CHEBI:30616"/>
        <dbReference type="ChEBI" id="CHEBI:33019"/>
        <dbReference type="ChEBI" id="CHEBI:58048"/>
        <dbReference type="ChEBI" id="CHEBI:58359"/>
        <dbReference type="ChEBI" id="CHEBI:456215"/>
        <dbReference type="EC" id="6.3.5.4"/>
    </reaction>
</comment>
<evidence type="ECO:0000256" key="9">
    <source>
        <dbReference type="PIRSR" id="PIRSR001589-3"/>
    </source>
</evidence>
<evidence type="ECO:0000256" key="1">
    <source>
        <dbReference type="ARBA" id="ARBA00005187"/>
    </source>
</evidence>
<dbReference type="SUPFAM" id="SSF52402">
    <property type="entry name" value="Adenine nucleotide alpha hydrolases-like"/>
    <property type="match status" value="1"/>
</dbReference>
<dbReference type="AlphaFoldDB" id="A0AB39MJF8"/>
<organism evidence="11">
    <name type="scientific">Streptomyces sp. R08</name>
    <dbReference type="NCBI Taxonomy" id="3238624"/>
    <lineage>
        <taxon>Bacteria</taxon>
        <taxon>Bacillati</taxon>
        <taxon>Actinomycetota</taxon>
        <taxon>Actinomycetes</taxon>
        <taxon>Kitasatosporales</taxon>
        <taxon>Streptomycetaceae</taxon>
        <taxon>Streptomyces</taxon>
    </lineage>
</organism>
<dbReference type="InterPro" id="IPR029055">
    <property type="entry name" value="Ntn_hydrolases_N"/>
</dbReference>
<dbReference type="Pfam" id="PF00733">
    <property type="entry name" value="Asn_synthase"/>
    <property type="match status" value="1"/>
</dbReference>
<feature type="domain" description="Glutamine amidotransferase type-2" evidence="10">
    <location>
        <begin position="2"/>
        <end position="209"/>
    </location>
</feature>
<name>A0AB39MJF8_9ACTN</name>
<dbReference type="RefSeq" id="WP_369191319.1">
    <property type="nucleotide sequence ID" value="NZ_CP163431.1"/>
</dbReference>
<dbReference type="SUPFAM" id="SSF56235">
    <property type="entry name" value="N-terminal nucleophile aminohydrolases (Ntn hydrolases)"/>
    <property type="match status" value="1"/>
</dbReference>
<evidence type="ECO:0000256" key="6">
    <source>
        <dbReference type="ARBA" id="ARBA00022888"/>
    </source>
</evidence>
<dbReference type="PIRSF" id="PIRSF001589">
    <property type="entry name" value="Asn_synthetase_glu-h"/>
    <property type="match status" value="1"/>
</dbReference>
<evidence type="ECO:0000313" key="11">
    <source>
        <dbReference type="EMBL" id="XDQ06347.1"/>
    </source>
</evidence>
<dbReference type="InterPro" id="IPR033738">
    <property type="entry name" value="AsnB_N"/>
</dbReference>
<evidence type="ECO:0000256" key="2">
    <source>
        <dbReference type="ARBA" id="ARBA00005752"/>
    </source>
</evidence>
<evidence type="ECO:0000256" key="5">
    <source>
        <dbReference type="ARBA" id="ARBA00022840"/>
    </source>
</evidence>
<dbReference type="PANTHER" id="PTHR43284">
    <property type="entry name" value="ASPARAGINE SYNTHETASE (GLUTAMINE-HYDROLYZING)"/>
    <property type="match status" value="1"/>
</dbReference>
<feature type="site" description="Important for beta-aspartyl-AMP intermediate formation" evidence="9">
    <location>
        <position position="362"/>
    </location>
</feature>
<dbReference type="CDD" id="cd01991">
    <property type="entry name" value="Asn_synthase_B_C"/>
    <property type="match status" value="1"/>
</dbReference>
<comment type="pathway">
    <text evidence="1">Amino-acid biosynthesis; L-asparagine biosynthesis; L-asparagine from L-aspartate (L-Gln route): step 1/1.</text>
</comment>
<dbReference type="GO" id="GO:0005829">
    <property type="term" value="C:cytosol"/>
    <property type="evidence" value="ECO:0007669"/>
    <property type="project" value="TreeGrafter"/>
</dbReference>
<accession>A0AB39MJF8</accession>
<dbReference type="Pfam" id="PF13537">
    <property type="entry name" value="GATase_7"/>
    <property type="match status" value="1"/>
</dbReference>
<evidence type="ECO:0000256" key="3">
    <source>
        <dbReference type="ARBA" id="ARBA00012737"/>
    </source>
</evidence>
<dbReference type="InterPro" id="IPR006426">
    <property type="entry name" value="Asn_synth_AEB"/>
</dbReference>
<dbReference type="InterPro" id="IPR001962">
    <property type="entry name" value="Asn_synthase"/>
</dbReference>